<dbReference type="SMART" id="SM00342">
    <property type="entry name" value="HTH_ARAC"/>
    <property type="match status" value="1"/>
</dbReference>
<protein>
    <submittedName>
        <fullName evidence="5">AraC family transcriptional regulator</fullName>
    </submittedName>
</protein>
<dbReference type="PRINTS" id="PR00032">
    <property type="entry name" value="HTHARAC"/>
</dbReference>
<dbReference type="RefSeq" id="WP_133333210.1">
    <property type="nucleotide sequence ID" value="NZ_SMYO01000002.1"/>
</dbReference>
<proteinExistence type="predicted"/>
<dbReference type="PANTHER" id="PTHR43280:SF2">
    <property type="entry name" value="HTH-TYPE TRANSCRIPTIONAL REGULATOR EXSA"/>
    <property type="match status" value="1"/>
</dbReference>
<dbReference type="InterPro" id="IPR020449">
    <property type="entry name" value="Tscrpt_reg_AraC-type_HTH"/>
</dbReference>
<evidence type="ECO:0000259" key="4">
    <source>
        <dbReference type="PROSITE" id="PS01124"/>
    </source>
</evidence>
<dbReference type="GO" id="GO:0003700">
    <property type="term" value="F:DNA-binding transcription factor activity"/>
    <property type="evidence" value="ECO:0007669"/>
    <property type="project" value="InterPro"/>
</dbReference>
<evidence type="ECO:0000313" key="5">
    <source>
        <dbReference type="EMBL" id="TDK64276.1"/>
    </source>
</evidence>
<keyword evidence="1" id="KW-0805">Transcription regulation</keyword>
<evidence type="ECO:0000256" key="2">
    <source>
        <dbReference type="ARBA" id="ARBA00023125"/>
    </source>
</evidence>
<evidence type="ECO:0000256" key="1">
    <source>
        <dbReference type="ARBA" id="ARBA00023015"/>
    </source>
</evidence>
<dbReference type="InterPro" id="IPR009057">
    <property type="entry name" value="Homeodomain-like_sf"/>
</dbReference>
<reference evidence="5 6" key="1">
    <citation type="submission" date="2019-03" db="EMBL/GenBank/DDBJ databases">
        <title>Bacillus niacini sp. nov. a Nicotinate-Metabolizing Mesophile Isolated from Soil.</title>
        <authorList>
            <person name="Zhang G."/>
        </authorList>
    </citation>
    <scope>NUCLEOTIDE SEQUENCE [LARGE SCALE GENOMIC DNA]</scope>
    <source>
        <strain evidence="5 6">WN066</strain>
    </source>
</reference>
<sequence>MVEELTQISFAQLLLSGTFVHVAPFEVLQEKYGVNIQPNVVVLVSMDRYPDLADGKPVEWKIIVGRKLVEQLDILLPIPFLWAWTEEGVLALLLDFHEVPAHDRKREILLLAEEIQKGSDQIGIHVSIGIGNFYDDPVSLICSFEEAKKSMSGRFFQGNKLIFHTDMRKNIVESLKIPLTKEKSELFSIVRIGHTEGVVTGIKGIMDRVAEIYNYNEEVFKSEVIDLLMMMSRIVLEAGVSPVSILTNTANVIQDLYHTIRYDKFVMKVCKYAEWLTEQVENIYIRDVSPNIKQAIRYMKENHQKEVSLEEIAHYCHLSRYHFSHLFKKEVGTSVMDFFNKLRIDKSLFYLEKTDLSVQEIANQVGFEDSNYFSRLFKKYIHSSPTEYRRLMSNRF</sequence>
<dbReference type="Gene3D" id="1.10.10.60">
    <property type="entry name" value="Homeodomain-like"/>
    <property type="match status" value="2"/>
</dbReference>
<dbReference type="EMBL" id="SMYO01000002">
    <property type="protein sequence ID" value="TDK64276.1"/>
    <property type="molecule type" value="Genomic_DNA"/>
</dbReference>
<dbReference type="Proteomes" id="UP000295132">
    <property type="component" value="Unassembled WGS sequence"/>
</dbReference>
<dbReference type="Pfam" id="PF12833">
    <property type="entry name" value="HTH_18"/>
    <property type="match status" value="1"/>
</dbReference>
<dbReference type="SUPFAM" id="SSF46689">
    <property type="entry name" value="Homeodomain-like"/>
    <property type="match status" value="2"/>
</dbReference>
<feature type="domain" description="HTH araC/xylS-type" evidence="4">
    <location>
        <begin position="293"/>
        <end position="391"/>
    </location>
</feature>
<organism evidence="5 6">
    <name type="scientific">Bacillus salipaludis</name>
    <dbReference type="NCBI Taxonomy" id="2547811"/>
    <lineage>
        <taxon>Bacteria</taxon>
        <taxon>Bacillati</taxon>
        <taxon>Bacillota</taxon>
        <taxon>Bacilli</taxon>
        <taxon>Bacillales</taxon>
        <taxon>Bacillaceae</taxon>
        <taxon>Bacillus</taxon>
    </lineage>
</organism>
<dbReference type="AlphaFoldDB" id="A0A4R5VYZ1"/>
<accession>A0A4R5VYZ1</accession>
<comment type="caution">
    <text evidence="5">The sequence shown here is derived from an EMBL/GenBank/DDBJ whole genome shotgun (WGS) entry which is preliminary data.</text>
</comment>
<evidence type="ECO:0000256" key="3">
    <source>
        <dbReference type="ARBA" id="ARBA00023163"/>
    </source>
</evidence>
<dbReference type="PROSITE" id="PS01124">
    <property type="entry name" value="HTH_ARAC_FAMILY_2"/>
    <property type="match status" value="1"/>
</dbReference>
<dbReference type="GO" id="GO:0043565">
    <property type="term" value="F:sequence-specific DNA binding"/>
    <property type="evidence" value="ECO:0007669"/>
    <property type="project" value="InterPro"/>
</dbReference>
<name>A0A4R5VYZ1_9BACI</name>
<keyword evidence="2" id="KW-0238">DNA-binding</keyword>
<gene>
    <name evidence="5" type="ORF">E2K98_05345</name>
</gene>
<dbReference type="PANTHER" id="PTHR43280">
    <property type="entry name" value="ARAC-FAMILY TRANSCRIPTIONAL REGULATOR"/>
    <property type="match status" value="1"/>
</dbReference>
<evidence type="ECO:0000313" key="6">
    <source>
        <dbReference type="Proteomes" id="UP000295132"/>
    </source>
</evidence>
<dbReference type="InterPro" id="IPR018060">
    <property type="entry name" value="HTH_AraC"/>
</dbReference>
<keyword evidence="3" id="KW-0804">Transcription</keyword>